<evidence type="ECO:0000313" key="1">
    <source>
        <dbReference type="EMBL" id="KAH6943161.1"/>
    </source>
</evidence>
<reference evidence="1" key="1">
    <citation type="submission" date="2020-05" db="EMBL/GenBank/DDBJ databases">
        <title>Large-scale comparative analyses of tick genomes elucidate their genetic diversity and vector capacities.</title>
        <authorList>
            <person name="Jia N."/>
            <person name="Wang J."/>
            <person name="Shi W."/>
            <person name="Du L."/>
            <person name="Sun Y."/>
            <person name="Zhan W."/>
            <person name="Jiang J."/>
            <person name="Wang Q."/>
            <person name="Zhang B."/>
            <person name="Ji P."/>
            <person name="Sakyi L.B."/>
            <person name="Cui X."/>
            <person name="Yuan T."/>
            <person name="Jiang B."/>
            <person name="Yang W."/>
            <person name="Lam T.T.-Y."/>
            <person name="Chang Q."/>
            <person name="Ding S."/>
            <person name="Wang X."/>
            <person name="Zhu J."/>
            <person name="Ruan X."/>
            <person name="Zhao L."/>
            <person name="Wei J."/>
            <person name="Que T."/>
            <person name="Du C."/>
            <person name="Cheng J."/>
            <person name="Dai P."/>
            <person name="Han X."/>
            <person name="Huang E."/>
            <person name="Gao Y."/>
            <person name="Liu J."/>
            <person name="Shao H."/>
            <person name="Ye R."/>
            <person name="Li L."/>
            <person name="Wei W."/>
            <person name="Wang X."/>
            <person name="Wang C."/>
            <person name="Yang T."/>
            <person name="Huo Q."/>
            <person name="Li W."/>
            <person name="Guo W."/>
            <person name="Chen H."/>
            <person name="Zhou L."/>
            <person name="Ni X."/>
            <person name="Tian J."/>
            <person name="Zhou Y."/>
            <person name="Sheng Y."/>
            <person name="Liu T."/>
            <person name="Pan Y."/>
            <person name="Xia L."/>
            <person name="Li J."/>
            <person name="Zhao F."/>
            <person name="Cao W."/>
        </authorList>
    </citation>
    <scope>NUCLEOTIDE SEQUENCE</scope>
    <source>
        <strain evidence="1">Hyas-2018</strain>
    </source>
</reference>
<sequence length="206" mass="23375">MKWRRLFQAYVDLATGHDALLSLKKRLLLNTLGVEGLYIYWALQEVQIQAESRTRTRDRGTEEDVYKTALTVLCNYFKTPSNEVLELHHFKNRTKFTGQSLTDFIAALQVLASNCNFGASVDSMIRDNLFSGITAPHGDDPEADDELKDDIVGNDYPATVVMGADETSTAGDAWRTCWRIEGAGDKRNRETVNMYEDDTQGQRERR</sequence>
<protein>
    <submittedName>
        <fullName evidence="1">Uncharacterized protein</fullName>
    </submittedName>
</protein>
<name>A0ACB7TAL0_HYAAI</name>
<accession>A0ACB7TAL0</accession>
<dbReference type="EMBL" id="CM023490">
    <property type="protein sequence ID" value="KAH6943161.1"/>
    <property type="molecule type" value="Genomic_DNA"/>
</dbReference>
<dbReference type="Proteomes" id="UP000821845">
    <property type="component" value="Chromosome 10"/>
</dbReference>
<organism evidence="1 2">
    <name type="scientific">Hyalomma asiaticum</name>
    <name type="common">Tick</name>
    <dbReference type="NCBI Taxonomy" id="266040"/>
    <lineage>
        <taxon>Eukaryota</taxon>
        <taxon>Metazoa</taxon>
        <taxon>Ecdysozoa</taxon>
        <taxon>Arthropoda</taxon>
        <taxon>Chelicerata</taxon>
        <taxon>Arachnida</taxon>
        <taxon>Acari</taxon>
        <taxon>Parasitiformes</taxon>
        <taxon>Ixodida</taxon>
        <taxon>Ixodoidea</taxon>
        <taxon>Ixodidae</taxon>
        <taxon>Hyalomminae</taxon>
        <taxon>Hyalomma</taxon>
    </lineage>
</organism>
<comment type="caution">
    <text evidence="1">The sequence shown here is derived from an EMBL/GenBank/DDBJ whole genome shotgun (WGS) entry which is preliminary data.</text>
</comment>
<evidence type="ECO:0000313" key="2">
    <source>
        <dbReference type="Proteomes" id="UP000821845"/>
    </source>
</evidence>
<proteinExistence type="predicted"/>
<gene>
    <name evidence="1" type="ORF">HPB50_016693</name>
</gene>
<keyword evidence="2" id="KW-1185">Reference proteome</keyword>